<dbReference type="InterPro" id="IPR011989">
    <property type="entry name" value="ARM-like"/>
</dbReference>
<organism evidence="1 2">
    <name type="scientific">Streblomastix strix</name>
    <dbReference type="NCBI Taxonomy" id="222440"/>
    <lineage>
        <taxon>Eukaryota</taxon>
        <taxon>Metamonada</taxon>
        <taxon>Preaxostyla</taxon>
        <taxon>Oxymonadida</taxon>
        <taxon>Streblomastigidae</taxon>
        <taxon>Streblomastix</taxon>
    </lineage>
</organism>
<dbReference type="EMBL" id="SNRW01027882">
    <property type="protein sequence ID" value="KAA6359779.1"/>
    <property type="molecule type" value="Genomic_DNA"/>
</dbReference>
<evidence type="ECO:0000313" key="1">
    <source>
        <dbReference type="EMBL" id="KAA6359779.1"/>
    </source>
</evidence>
<sequence>FNEQIYYCDLLIAVLIDREDNHLRQQIINLGIIDSLLKTFTTRDVRNITGSYPQVIYNILDNSQNNIRQQIFCKKPYQGLFRLIEAPDEEVVEQSLRTITEMLKYGIGSTKSVNDTNPHSKQVNQCDGFGKLQQILIRSKNPMVLHFAALSIGLLHKGKNIENTELGKKVILLLKMGLKKINDKKIQDDTETVLEILKENPANRQLIEYVMRSFPQLYVDDSDNEQDG</sequence>
<dbReference type="AlphaFoldDB" id="A0A5J4TP60"/>
<dbReference type="Gene3D" id="1.25.10.10">
    <property type="entry name" value="Leucine-rich Repeat Variant"/>
    <property type="match status" value="1"/>
</dbReference>
<gene>
    <name evidence="1" type="ORF">EZS28_044694</name>
</gene>
<dbReference type="InterPro" id="IPR016024">
    <property type="entry name" value="ARM-type_fold"/>
</dbReference>
<reference evidence="1 2" key="1">
    <citation type="submission" date="2019-03" db="EMBL/GenBank/DDBJ databases">
        <title>Single cell metagenomics reveals metabolic interactions within the superorganism composed of flagellate Streblomastix strix and complex community of Bacteroidetes bacteria on its surface.</title>
        <authorList>
            <person name="Treitli S.C."/>
            <person name="Kolisko M."/>
            <person name="Husnik F."/>
            <person name="Keeling P."/>
            <person name="Hampl V."/>
        </authorList>
    </citation>
    <scope>NUCLEOTIDE SEQUENCE [LARGE SCALE GENOMIC DNA]</scope>
    <source>
        <strain evidence="1">ST1C</strain>
    </source>
</reference>
<name>A0A5J4TP60_9EUKA</name>
<dbReference type="Proteomes" id="UP000324800">
    <property type="component" value="Unassembled WGS sequence"/>
</dbReference>
<evidence type="ECO:0000313" key="2">
    <source>
        <dbReference type="Proteomes" id="UP000324800"/>
    </source>
</evidence>
<comment type="caution">
    <text evidence="1">The sequence shown here is derived from an EMBL/GenBank/DDBJ whole genome shotgun (WGS) entry which is preliminary data.</text>
</comment>
<accession>A0A5J4TP60</accession>
<protein>
    <submittedName>
        <fullName evidence="1">Uncharacterized protein</fullName>
    </submittedName>
</protein>
<dbReference type="SUPFAM" id="SSF48371">
    <property type="entry name" value="ARM repeat"/>
    <property type="match status" value="1"/>
</dbReference>
<feature type="non-terminal residue" evidence="1">
    <location>
        <position position="1"/>
    </location>
</feature>
<proteinExistence type="predicted"/>